<comment type="catalytic activity">
    <reaction evidence="1">
        <text>ATP + protein L-histidine = ADP + protein N-phospho-L-histidine.</text>
        <dbReference type="EC" id="2.7.13.3"/>
    </reaction>
</comment>
<feature type="domain" description="Histidine kinase" evidence="12">
    <location>
        <begin position="204"/>
        <end position="418"/>
    </location>
</feature>
<evidence type="ECO:0000256" key="4">
    <source>
        <dbReference type="ARBA" id="ARBA00022553"/>
    </source>
</evidence>
<dbReference type="SUPFAM" id="SSF47384">
    <property type="entry name" value="Homodimeric domain of signal transducing histidine kinase"/>
    <property type="match status" value="1"/>
</dbReference>
<feature type="non-terminal residue" evidence="14">
    <location>
        <position position="1"/>
    </location>
</feature>
<dbReference type="InterPro" id="IPR003594">
    <property type="entry name" value="HATPase_dom"/>
</dbReference>
<name>A0A1V1P236_9BACT</name>
<reference evidence="15" key="1">
    <citation type="submission" date="2012-11" db="EMBL/GenBank/DDBJ databases">
        <authorList>
            <person name="Lucero-Rivera Y.E."/>
            <person name="Tovar-Ramirez D."/>
        </authorList>
    </citation>
    <scope>NUCLEOTIDE SEQUENCE [LARGE SCALE GENOMIC DNA]</scope>
    <source>
        <strain evidence="15">Araruama</strain>
    </source>
</reference>
<comment type="subcellular location">
    <subcellularLocation>
        <location evidence="2">Membrane</location>
    </subcellularLocation>
</comment>
<dbReference type="PANTHER" id="PTHR45436">
    <property type="entry name" value="SENSOR HISTIDINE KINASE YKOH"/>
    <property type="match status" value="1"/>
</dbReference>
<dbReference type="GO" id="GO:0005886">
    <property type="term" value="C:plasma membrane"/>
    <property type="evidence" value="ECO:0007669"/>
    <property type="project" value="TreeGrafter"/>
</dbReference>
<evidence type="ECO:0000256" key="11">
    <source>
        <dbReference type="SAM" id="Phobius"/>
    </source>
</evidence>
<dbReference type="InterPro" id="IPR004358">
    <property type="entry name" value="Sig_transdc_His_kin-like_C"/>
</dbReference>
<dbReference type="SMART" id="SM00387">
    <property type="entry name" value="HATPase_c"/>
    <property type="match status" value="1"/>
</dbReference>
<evidence type="ECO:0000256" key="1">
    <source>
        <dbReference type="ARBA" id="ARBA00000085"/>
    </source>
</evidence>
<feature type="domain" description="HAMP" evidence="13">
    <location>
        <begin position="143"/>
        <end position="196"/>
    </location>
</feature>
<dbReference type="GO" id="GO:0000155">
    <property type="term" value="F:phosphorelay sensor kinase activity"/>
    <property type="evidence" value="ECO:0007669"/>
    <property type="project" value="InterPro"/>
</dbReference>
<dbReference type="InterPro" id="IPR003661">
    <property type="entry name" value="HisK_dim/P_dom"/>
</dbReference>
<evidence type="ECO:0000259" key="12">
    <source>
        <dbReference type="PROSITE" id="PS50109"/>
    </source>
</evidence>
<dbReference type="Gene3D" id="1.10.287.130">
    <property type="match status" value="1"/>
</dbReference>
<dbReference type="CDD" id="cd00075">
    <property type="entry name" value="HATPase"/>
    <property type="match status" value="1"/>
</dbReference>
<dbReference type="SUPFAM" id="SSF55874">
    <property type="entry name" value="ATPase domain of HSP90 chaperone/DNA topoisomerase II/histidine kinase"/>
    <property type="match status" value="1"/>
</dbReference>
<evidence type="ECO:0000256" key="2">
    <source>
        <dbReference type="ARBA" id="ARBA00004370"/>
    </source>
</evidence>
<evidence type="ECO:0000256" key="10">
    <source>
        <dbReference type="ARBA" id="ARBA00023136"/>
    </source>
</evidence>
<dbReference type="Proteomes" id="UP000189670">
    <property type="component" value="Unassembled WGS sequence"/>
</dbReference>
<dbReference type="CDD" id="cd06225">
    <property type="entry name" value="HAMP"/>
    <property type="match status" value="1"/>
</dbReference>
<dbReference type="InterPro" id="IPR003660">
    <property type="entry name" value="HAMP_dom"/>
</dbReference>
<comment type="caution">
    <text evidence="14">The sequence shown here is derived from an EMBL/GenBank/DDBJ whole genome shotgun (WGS) entry which is preliminary data.</text>
</comment>
<dbReference type="SMART" id="SM00388">
    <property type="entry name" value="HisKA"/>
    <property type="match status" value="1"/>
</dbReference>
<evidence type="ECO:0000256" key="7">
    <source>
        <dbReference type="ARBA" id="ARBA00022777"/>
    </source>
</evidence>
<dbReference type="EC" id="2.7.13.3" evidence="3"/>
<dbReference type="InterPro" id="IPR036890">
    <property type="entry name" value="HATPase_C_sf"/>
</dbReference>
<keyword evidence="7 14" id="KW-0418">Kinase</keyword>
<dbReference type="CDD" id="cd00082">
    <property type="entry name" value="HisKA"/>
    <property type="match status" value="1"/>
</dbReference>
<dbReference type="PRINTS" id="PR00344">
    <property type="entry name" value="BCTRLSENSOR"/>
</dbReference>
<proteinExistence type="predicted"/>
<gene>
    <name evidence="14" type="ORF">OMM_10097</name>
</gene>
<evidence type="ECO:0000259" key="13">
    <source>
        <dbReference type="PROSITE" id="PS50885"/>
    </source>
</evidence>
<dbReference type="Pfam" id="PF00512">
    <property type="entry name" value="HisKA"/>
    <property type="match status" value="1"/>
</dbReference>
<dbReference type="EMBL" id="ATBP01000811">
    <property type="protein sequence ID" value="ETR68863.1"/>
    <property type="molecule type" value="Genomic_DNA"/>
</dbReference>
<evidence type="ECO:0000256" key="6">
    <source>
        <dbReference type="ARBA" id="ARBA00022692"/>
    </source>
</evidence>
<dbReference type="InterPro" id="IPR036097">
    <property type="entry name" value="HisK_dim/P_sf"/>
</dbReference>
<protein>
    <recommendedName>
        <fullName evidence="3">histidine kinase</fullName>
        <ecNumber evidence="3">2.7.13.3</ecNumber>
    </recommendedName>
</protein>
<dbReference type="AlphaFoldDB" id="A0A1V1P236"/>
<keyword evidence="4" id="KW-0597">Phosphoprotein</keyword>
<dbReference type="InterPro" id="IPR005467">
    <property type="entry name" value="His_kinase_dom"/>
</dbReference>
<accession>A0A1V1P236</accession>
<dbReference type="PANTHER" id="PTHR45436:SF5">
    <property type="entry name" value="SENSOR HISTIDINE KINASE TRCS"/>
    <property type="match status" value="1"/>
</dbReference>
<evidence type="ECO:0000256" key="9">
    <source>
        <dbReference type="ARBA" id="ARBA00023012"/>
    </source>
</evidence>
<dbReference type="PROSITE" id="PS50885">
    <property type="entry name" value="HAMP"/>
    <property type="match status" value="1"/>
</dbReference>
<feature type="transmembrane region" description="Helical" evidence="11">
    <location>
        <begin position="122"/>
        <end position="143"/>
    </location>
</feature>
<evidence type="ECO:0000256" key="3">
    <source>
        <dbReference type="ARBA" id="ARBA00012438"/>
    </source>
</evidence>
<keyword evidence="5" id="KW-0808">Transferase</keyword>
<dbReference type="Gene3D" id="6.10.340.10">
    <property type="match status" value="1"/>
</dbReference>
<evidence type="ECO:0000256" key="8">
    <source>
        <dbReference type="ARBA" id="ARBA00022989"/>
    </source>
</evidence>
<dbReference type="PROSITE" id="PS50109">
    <property type="entry name" value="HIS_KIN"/>
    <property type="match status" value="1"/>
</dbReference>
<dbReference type="Pfam" id="PF02518">
    <property type="entry name" value="HATPase_c"/>
    <property type="match status" value="1"/>
</dbReference>
<organism evidence="14 15">
    <name type="scientific">Candidatus Magnetoglobus multicellularis str. Araruama</name>
    <dbReference type="NCBI Taxonomy" id="890399"/>
    <lineage>
        <taxon>Bacteria</taxon>
        <taxon>Pseudomonadati</taxon>
        <taxon>Thermodesulfobacteriota</taxon>
        <taxon>Desulfobacteria</taxon>
        <taxon>Desulfobacterales</taxon>
        <taxon>Desulfobacteraceae</taxon>
        <taxon>Candidatus Magnetoglobus</taxon>
    </lineage>
</organism>
<dbReference type="InterPro" id="IPR050428">
    <property type="entry name" value="TCS_sensor_his_kinase"/>
</dbReference>
<evidence type="ECO:0000313" key="14">
    <source>
        <dbReference type="EMBL" id="ETR68863.1"/>
    </source>
</evidence>
<dbReference type="Gene3D" id="3.30.565.10">
    <property type="entry name" value="Histidine kinase-like ATPase, C-terminal domain"/>
    <property type="match status" value="1"/>
</dbReference>
<evidence type="ECO:0000256" key="5">
    <source>
        <dbReference type="ARBA" id="ARBA00022679"/>
    </source>
</evidence>
<keyword evidence="6 11" id="KW-0812">Transmembrane</keyword>
<sequence>YDEILLELDEISTLFQIGGIKIVENYILENNTLRRSNPLFVRIATIPNKTFYCSSSEHFKDFDLSVLEKISFKPDLEWIQLSAKTDEYILAIKSTALSPDYWIQVGMSCKGSHEILDKFRNFFLIVMIPLFIFGLVGGLILSYKTRRPIREMIKTVKSLDIEKITEMVPRSLSGDEMDELAQLFNKMIDNNHRLIKGMKNSLDNVAHDLRTPMTRYRNNAETALREADSKLLLKEALVKGIEESEHILKMLDILMDISEAETGTMSIHCKNINICDLIKNIVDMYGFVAEEKNIHLQINIPETLFVSVDSNRIGQAISNILDNAVKFTPPNGNVLIEIQQLTDEIVICIKDSGKGIFPDEIPYVWDRLYRGGQNNTEKGLGLGLSLVRGIVQAHNGQVEVNSEPDKGSVFSIRLPYDPSLRR</sequence>
<keyword evidence="9" id="KW-0902">Two-component regulatory system</keyword>
<keyword evidence="10 11" id="KW-0472">Membrane</keyword>
<evidence type="ECO:0000313" key="15">
    <source>
        <dbReference type="Proteomes" id="UP000189670"/>
    </source>
</evidence>
<dbReference type="FunFam" id="3.30.565.10:FF:000006">
    <property type="entry name" value="Sensor histidine kinase WalK"/>
    <property type="match status" value="1"/>
</dbReference>
<keyword evidence="8 11" id="KW-1133">Transmembrane helix</keyword>